<dbReference type="Pfam" id="PF01501">
    <property type="entry name" value="Glyco_transf_8"/>
    <property type="match status" value="1"/>
</dbReference>
<feature type="region of interest" description="Disordered" evidence="1">
    <location>
        <begin position="313"/>
        <end position="334"/>
    </location>
</feature>
<feature type="compositionally biased region" description="Polar residues" evidence="1">
    <location>
        <begin position="382"/>
        <end position="394"/>
    </location>
</feature>
<feature type="compositionally biased region" description="Basic and acidic residues" evidence="1">
    <location>
        <begin position="350"/>
        <end position="367"/>
    </location>
</feature>
<dbReference type="SUPFAM" id="SSF53448">
    <property type="entry name" value="Nucleotide-diphospho-sugar transferases"/>
    <property type="match status" value="1"/>
</dbReference>
<dbReference type="InterPro" id="IPR002495">
    <property type="entry name" value="Glyco_trans_8"/>
</dbReference>
<dbReference type="EMBL" id="HBNS01042581">
    <property type="protein sequence ID" value="CAE4641716.1"/>
    <property type="molecule type" value="Transcribed_RNA"/>
</dbReference>
<gene>
    <name evidence="2" type="ORF">DBRI00130_LOCUS33117</name>
</gene>
<accession>A0A7S4SED6</accession>
<evidence type="ECO:0000313" key="2">
    <source>
        <dbReference type="EMBL" id="CAE4641716.1"/>
    </source>
</evidence>
<dbReference type="Gene3D" id="3.90.550.10">
    <property type="entry name" value="Spore Coat Polysaccharide Biosynthesis Protein SpsA, Chain A"/>
    <property type="match status" value="1"/>
</dbReference>
<sequence>MASPTSPKEKSTTNSNDDNEINNTNNIEKTSNAAYLFPPRANAIATLVTTDDFLPGAQTLLYSIKKTLTPTPKKEYPPEIIVLVTPNVSSSTRNALYPAFCTRIIQVEPIPSPSSSQTETSDGGSHVASWDANCGLTKLQIFKLDVYDTILYIDADCLVVKDIGHLMKLGKQIDEDSSSSSPHVGLIAASPDIFPPDKFNAGLLVLRPSTSVFNDLINASSTMESYDGGDTGFLNAYYPSWFQNMPSMSRLPFGYNAQRFLHHCTYKKQPKYWDVGIGDDLHVIHYSSSPKPWEINDDNTKEAIDSKTEAKAMLNEKDTQTVAQSGNKKNDKLEQMWKRQYKQSKNYAARCEESRIKKKRKEDEQKQQQHQKMMASKRPKDSSASANDNPSTANRKGMHGSIAKRFKELRKDGMGVKEAMAAARAELGADKADNRAGDAGSQVAAMFGMPMF</sequence>
<evidence type="ECO:0000256" key="1">
    <source>
        <dbReference type="SAM" id="MobiDB-lite"/>
    </source>
</evidence>
<proteinExistence type="predicted"/>
<evidence type="ECO:0008006" key="3">
    <source>
        <dbReference type="Google" id="ProtNLM"/>
    </source>
</evidence>
<protein>
    <recommendedName>
        <fullName evidence="3">Hexosyltransferase</fullName>
    </recommendedName>
</protein>
<dbReference type="GO" id="GO:0016757">
    <property type="term" value="F:glycosyltransferase activity"/>
    <property type="evidence" value="ECO:0007669"/>
    <property type="project" value="InterPro"/>
</dbReference>
<dbReference type="InterPro" id="IPR029044">
    <property type="entry name" value="Nucleotide-diphossugar_trans"/>
</dbReference>
<name>A0A7S4SED6_9STRA</name>
<feature type="region of interest" description="Disordered" evidence="1">
    <location>
        <begin position="348"/>
        <end position="401"/>
    </location>
</feature>
<feature type="region of interest" description="Disordered" evidence="1">
    <location>
        <begin position="1"/>
        <end position="26"/>
    </location>
</feature>
<organism evidence="2">
    <name type="scientific">Ditylum brightwellii</name>
    <dbReference type="NCBI Taxonomy" id="49249"/>
    <lineage>
        <taxon>Eukaryota</taxon>
        <taxon>Sar</taxon>
        <taxon>Stramenopiles</taxon>
        <taxon>Ochrophyta</taxon>
        <taxon>Bacillariophyta</taxon>
        <taxon>Mediophyceae</taxon>
        <taxon>Lithodesmiophycidae</taxon>
        <taxon>Lithodesmiales</taxon>
        <taxon>Lithodesmiaceae</taxon>
        <taxon>Ditylum</taxon>
    </lineage>
</organism>
<dbReference type="AlphaFoldDB" id="A0A7S4SED6"/>
<dbReference type="PANTHER" id="PTHR11183">
    <property type="entry name" value="GLYCOGENIN SUBFAMILY MEMBER"/>
    <property type="match status" value="1"/>
</dbReference>
<dbReference type="InterPro" id="IPR050587">
    <property type="entry name" value="GNT1/Glycosyltrans_8"/>
</dbReference>
<reference evidence="2" key="1">
    <citation type="submission" date="2021-01" db="EMBL/GenBank/DDBJ databases">
        <authorList>
            <person name="Corre E."/>
            <person name="Pelletier E."/>
            <person name="Niang G."/>
            <person name="Scheremetjew M."/>
            <person name="Finn R."/>
            <person name="Kale V."/>
            <person name="Holt S."/>
            <person name="Cochrane G."/>
            <person name="Meng A."/>
            <person name="Brown T."/>
            <person name="Cohen L."/>
        </authorList>
    </citation>
    <scope>NUCLEOTIDE SEQUENCE</scope>
    <source>
        <strain evidence="2">GSO104</strain>
    </source>
</reference>
<feature type="compositionally biased region" description="Low complexity" evidence="1">
    <location>
        <begin position="12"/>
        <end position="26"/>
    </location>
</feature>
<dbReference type="CDD" id="cd02537">
    <property type="entry name" value="GT8_Glycogenin"/>
    <property type="match status" value="1"/>
</dbReference>